<name>A0A382BA21_9ZZZZ</name>
<dbReference type="Pfam" id="PF00535">
    <property type="entry name" value="Glycos_transf_2"/>
    <property type="match status" value="1"/>
</dbReference>
<evidence type="ECO:0000259" key="1">
    <source>
        <dbReference type="Pfam" id="PF00535"/>
    </source>
</evidence>
<organism evidence="2">
    <name type="scientific">marine metagenome</name>
    <dbReference type="NCBI Taxonomy" id="408172"/>
    <lineage>
        <taxon>unclassified sequences</taxon>
        <taxon>metagenomes</taxon>
        <taxon>ecological metagenomes</taxon>
    </lineage>
</organism>
<dbReference type="Gene3D" id="3.90.550.10">
    <property type="entry name" value="Spore Coat Polysaccharide Biosynthesis Protein SpsA, Chain A"/>
    <property type="match status" value="1"/>
</dbReference>
<dbReference type="PANTHER" id="PTHR43685:SF3">
    <property type="entry name" value="SLR2126 PROTEIN"/>
    <property type="match status" value="1"/>
</dbReference>
<feature type="non-terminal residue" evidence="2">
    <location>
        <position position="204"/>
    </location>
</feature>
<dbReference type="InterPro" id="IPR001173">
    <property type="entry name" value="Glyco_trans_2-like"/>
</dbReference>
<dbReference type="InterPro" id="IPR029044">
    <property type="entry name" value="Nucleotide-diphossugar_trans"/>
</dbReference>
<dbReference type="InterPro" id="IPR050834">
    <property type="entry name" value="Glycosyltransf_2"/>
</dbReference>
<dbReference type="AlphaFoldDB" id="A0A382BA21"/>
<dbReference type="PANTHER" id="PTHR43685">
    <property type="entry name" value="GLYCOSYLTRANSFERASE"/>
    <property type="match status" value="1"/>
</dbReference>
<dbReference type="SUPFAM" id="SSF53448">
    <property type="entry name" value="Nucleotide-diphospho-sugar transferases"/>
    <property type="match status" value="1"/>
</dbReference>
<protein>
    <recommendedName>
        <fullName evidence="1">Glycosyltransferase 2-like domain-containing protein</fullName>
    </recommendedName>
</protein>
<proteinExistence type="predicted"/>
<reference evidence="2" key="1">
    <citation type="submission" date="2018-05" db="EMBL/GenBank/DDBJ databases">
        <authorList>
            <person name="Lanie J.A."/>
            <person name="Ng W.-L."/>
            <person name="Kazmierczak K.M."/>
            <person name="Andrzejewski T.M."/>
            <person name="Davidsen T.M."/>
            <person name="Wayne K.J."/>
            <person name="Tettelin H."/>
            <person name="Glass J.I."/>
            <person name="Rusch D."/>
            <person name="Podicherti R."/>
            <person name="Tsui H.-C.T."/>
            <person name="Winkler M.E."/>
        </authorList>
    </citation>
    <scope>NUCLEOTIDE SEQUENCE</scope>
</reference>
<dbReference type="EMBL" id="UINC01028669">
    <property type="protein sequence ID" value="SVB10067.1"/>
    <property type="molecule type" value="Genomic_DNA"/>
</dbReference>
<accession>A0A382BA21</accession>
<feature type="domain" description="Glycosyltransferase 2-like" evidence="1">
    <location>
        <begin position="9"/>
        <end position="179"/>
    </location>
</feature>
<gene>
    <name evidence="2" type="ORF">METZ01_LOCUS162921</name>
</gene>
<sequence length="204" mass="22738">MITSTPIISVITPTYNRADELGPLIHSLQNQTLDHSLFELIISDDGSTDDTASVIDSWREKINFELRYLTQGNQGPGAARNHGLSKSRGELILFIDSDCEAHRSWAETILNAYQRDEFDACGGPDNAKSDFTLLQKAIDFSLTSFLTTGGMRGHSDKMIAKFYPRSHNMALKRSVYEKIGGFGSLRHGQDIELSYRIHKSGARV</sequence>
<evidence type="ECO:0000313" key="2">
    <source>
        <dbReference type="EMBL" id="SVB10067.1"/>
    </source>
</evidence>